<keyword evidence="7" id="KW-0067">ATP-binding</keyword>
<dbReference type="GO" id="GO:0070733">
    <property type="term" value="F:AMPylase activity"/>
    <property type="evidence" value="ECO:0007669"/>
    <property type="project" value="TreeGrafter"/>
</dbReference>
<protein>
    <recommendedName>
        <fullName evidence="9">Selenoprotein O</fullName>
    </recommendedName>
</protein>
<accession>A0A2X0LX35</accession>
<comment type="similarity">
    <text evidence="2">Belongs to the SELO family.</text>
</comment>
<dbReference type="STRING" id="289078.A0A2X0LX35"/>
<feature type="region of interest" description="Disordered" evidence="10">
    <location>
        <begin position="1"/>
        <end position="21"/>
    </location>
</feature>
<evidence type="ECO:0000256" key="5">
    <source>
        <dbReference type="ARBA" id="ARBA00022723"/>
    </source>
</evidence>
<keyword evidence="6" id="KW-0547">Nucleotide-binding</keyword>
<evidence type="ECO:0000256" key="4">
    <source>
        <dbReference type="ARBA" id="ARBA00022695"/>
    </source>
</evidence>
<reference evidence="12" key="1">
    <citation type="submission" date="2016-10" db="EMBL/GenBank/DDBJ databases">
        <authorList>
            <person name="Jeantristanb JTB J.-T."/>
            <person name="Ricardo R."/>
        </authorList>
    </citation>
    <scope>NUCLEOTIDE SEQUENCE [LARGE SCALE GENOMIC DNA]</scope>
</reference>
<dbReference type="EMBL" id="FMWP01000011">
    <property type="protein sequence ID" value="SCZ87771.1"/>
    <property type="molecule type" value="Genomic_DNA"/>
</dbReference>
<evidence type="ECO:0000256" key="9">
    <source>
        <dbReference type="ARBA" id="ARBA00031547"/>
    </source>
</evidence>
<evidence type="ECO:0000256" key="2">
    <source>
        <dbReference type="ARBA" id="ARBA00009747"/>
    </source>
</evidence>
<evidence type="ECO:0000313" key="12">
    <source>
        <dbReference type="Proteomes" id="UP000249723"/>
    </source>
</evidence>
<dbReference type="Proteomes" id="UP000249723">
    <property type="component" value="Unassembled WGS sequence"/>
</dbReference>
<dbReference type="GO" id="GO:0005524">
    <property type="term" value="F:ATP binding"/>
    <property type="evidence" value="ECO:0007669"/>
    <property type="project" value="UniProtKB-KW"/>
</dbReference>
<dbReference type="GO" id="GO:0046872">
    <property type="term" value="F:metal ion binding"/>
    <property type="evidence" value="ECO:0007669"/>
    <property type="project" value="UniProtKB-KW"/>
</dbReference>
<keyword evidence="5" id="KW-0479">Metal-binding</keyword>
<name>A0A2X0LX35_9BASI</name>
<comment type="cofactor">
    <cofactor evidence="1">
        <name>Mg(2+)</name>
        <dbReference type="ChEBI" id="CHEBI:18420"/>
    </cofactor>
</comment>
<evidence type="ECO:0000256" key="6">
    <source>
        <dbReference type="ARBA" id="ARBA00022741"/>
    </source>
</evidence>
<dbReference type="GO" id="GO:0005739">
    <property type="term" value="C:mitochondrion"/>
    <property type="evidence" value="ECO:0007669"/>
    <property type="project" value="TreeGrafter"/>
</dbReference>
<proteinExistence type="inferred from homology"/>
<keyword evidence="8" id="KW-0460">Magnesium</keyword>
<evidence type="ECO:0000256" key="10">
    <source>
        <dbReference type="SAM" id="MobiDB-lite"/>
    </source>
</evidence>
<dbReference type="InterPro" id="IPR003846">
    <property type="entry name" value="SelO"/>
</dbReference>
<organism evidence="11 12">
    <name type="scientific">Microbotryum saponariae</name>
    <dbReference type="NCBI Taxonomy" id="289078"/>
    <lineage>
        <taxon>Eukaryota</taxon>
        <taxon>Fungi</taxon>
        <taxon>Dikarya</taxon>
        <taxon>Basidiomycota</taxon>
        <taxon>Pucciniomycotina</taxon>
        <taxon>Microbotryomycetes</taxon>
        <taxon>Microbotryales</taxon>
        <taxon>Microbotryaceae</taxon>
        <taxon>Microbotryum</taxon>
    </lineage>
</organism>
<evidence type="ECO:0000256" key="7">
    <source>
        <dbReference type="ARBA" id="ARBA00022840"/>
    </source>
</evidence>
<gene>
    <name evidence="11" type="ORF">BZ3500_MVSOF-1268-A1-R1_CHR2-3G05239</name>
</gene>
<keyword evidence="3" id="KW-0808">Transferase</keyword>
<evidence type="ECO:0000256" key="3">
    <source>
        <dbReference type="ARBA" id="ARBA00022679"/>
    </source>
</evidence>
<keyword evidence="4" id="KW-0548">Nucleotidyltransferase</keyword>
<dbReference type="PANTHER" id="PTHR32057">
    <property type="entry name" value="PROTEIN ADENYLYLTRANSFERASE SELO, MITOCHONDRIAL"/>
    <property type="match status" value="1"/>
</dbReference>
<evidence type="ECO:0000313" key="11">
    <source>
        <dbReference type="EMBL" id="SCZ87771.1"/>
    </source>
</evidence>
<dbReference type="AlphaFoldDB" id="A0A2X0LX35"/>
<feature type="compositionally biased region" description="Low complexity" evidence="10">
    <location>
        <begin position="1"/>
        <end position="19"/>
    </location>
</feature>
<keyword evidence="12" id="KW-1185">Reference proteome</keyword>
<dbReference type="PANTHER" id="PTHR32057:SF14">
    <property type="entry name" value="PROTEIN ADENYLYLTRANSFERASE SELO, MITOCHONDRIAL"/>
    <property type="match status" value="1"/>
</dbReference>
<sequence>MSGPTSAAPAVAAPSHPTSISRLPISPRAPIYHLPADPLVPTPQALLDFSLYEHPQDFAAGGQIALKVGVDKIPPSMLRRSRMISEGGAFTFVSPLPLEFPYDIQELSEPQQEKQVGKETTARAGTIETALAQFEVSPDYVEDPETRSAFSSKVRQSAKFPTPQFLSISQKCRDEWLPQLDIGEPGSETRKLLVDVLGGKTVLAREGEPGFAPWSLCYGGHQFGSWAGQLGDGRAISILSTPAVEGLPFKSLELQLKGAGRTPYSRFADGLAVLRSSVREYLGAEAVAALKLPTSRALALVGLPSIKVRRETIETAAIVTRVSDSWIRIGNFEIQRTREQWDTLLALSNFVGRQVYDFDDDGKAPTEAGNRSMALAVLTEASRRTAIMVAGWQAYGFQHGVINTDNVAMNGACIDYGPYAFMDVFDSSHICNHSDDLGRYSYKNQPTMGLFAITKLGTALAELIGAESSSTTGGLSGYVQAEKGWGEDESKMEEWRKLGNAKVEAVKTDFVTIFMAEYTRLMRLVSCLMLFLIRRRIRCLIFIEPNLQRLGFSTVGDGDFDLVSSLLDLMELHSLDFHATIRLLSQFPSSNSAPSFSKYVDLILPSDSKLIPTNARVDWTNWFDRYARRLSAEGELSPSERRKAMDGVNPRFVLRQWVLEETIERLAHQDPDLSGLERVLCMSEAPFEAYGEVEVAQDGEGGACKVESDEDRERTRLCGMGKKELLGFQCSCSS</sequence>
<dbReference type="OrthoDB" id="10254721at2759"/>
<evidence type="ECO:0000256" key="8">
    <source>
        <dbReference type="ARBA" id="ARBA00022842"/>
    </source>
</evidence>
<dbReference type="Pfam" id="PF02696">
    <property type="entry name" value="SelO"/>
    <property type="match status" value="1"/>
</dbReference>
<evidence type="ECO:0000256" key="1">
    <source>
        <dbReference type="ARBA" id="ARBA00001946"/>
    </source>
</evidence>